<organism evidence="1 2">
    <name type="scientific">Candidatus Gallionella acididurans</name>
    <dbReference type="NCBI Taxonomy" id="1796491"/>
    <lineage>
        <taxon>Bacteria</taxon>
        <taxon>Pseudomonadati</taxon>
        <taxon>Pseudomonadota</taxon>
        <taxon>Betaproteobacteria</taxon>
        <taxon>Nitrosomonadales</taxon>
        <taxon>Gallionellaceae</taxon>
        <taxon>Gallionella</taxon>
    </lineage>
</organism>
<evidence type="ECO:0000313" key="2">
    <source>
        <dbReference type="Proteomes" id="UP000070578"/>
    </source>
</evidence>
<comment type="caution">
    <text evidence="1">The sequence shown here is derived from an EMBL/GenBank/DDBJ whole genome shotgun (WGS) entry which is preliminary data.</text>
</comment>
<dbReference type="EMBL" id="LSLI01000030">
    <property type="protein sequence ID" value="KXS32420.1"/>
    <property type="molecule type" value="Genomic_DNA"/>
</dbReference>
<accession>A0A139BTX3</accession>
<dbReference type="Proteomes" id="UP000070578">
    <property type="component" value="Unassembled WGS sequence"/>
</dbReference>
<reference evidence="1 2" key="2">
    <citation type="submission" date="2016-03" db="EMBL/GenBank/DDBJ databases">
        <title>New uncultured bacterium of the family Gallionellaceae from acid mine drainage: description and reconstruction of genome based on metagenomic analysis of microbial community.</title>
        <authorList>
            <person name="Kadnikov V."/>
            <person name="Ivasenko D."/>
            <person name="Beletsky A."/>
            <person name="Mardanov A."/>
            <person name="Danilova E."/>
            <person name="Pimenov N."/>
            <person name="Karnachuk O."/>
            <person name="Ravin N."/>
        </authorList>
    </citation>
    <scope>NUCLEOTIDE SEQUENCE [LARGE SCALE GENOMIC DNA]</scope>
    <source>
        <strain evidence="1">ShG14-8</strain>
    </source>
</reference>
<name>A0A139BTX3_9PROT</name>
<dbReference type="AlphaFoldDB" id="A0A139BTX3"/>
<reference evidence="1 2" key="1">
    <citation type="submission" date="2016-02" db="EMBL/GenBank/DDBJ databases">
        <authorList>
            <person name="Wen L."/>
            <person name="He K."/>
            <person name="Yang H."/>
        </authorList>
    </citation>
    <scope>NUCLEOTIDE SEQUENCE [LARGE SCALE GENOMIC DNA]</scope>
    <source>
        <strain evidence="1">ShG14-8</strain>
    </source>
</reference>
<gene>
    <name evidence="1" type="ORF">AWT59_1460</name>
</gene>
<sequence length="45" mass="5295">MSEIFKINGHIYRGYLTRFFCDGIEITLAEFSSACRSFYARVPHF</sequence>
<evidence type="ECO:0000313" key="1">
    <source>
        <dbReference type="EMBL" id="KXS32420.1"/>
    </source>
</evidence>
<protein>
    <submittedName>
        <fullName evidence="1">Uncharacterized protein</fullName>
    </submittedName>
</protein>
<proteinExistence type="predicted"/>